<comment type="subcellular location">
    <subcellularLocation>
        <location evidence="1">Cell membrane</location>
        <topology evidence="1">Multi-pass membrane protein</topology>
    </subcellularLocation>
</comment>
<proteinExistence type="predicted"/>
<evidence type="ECO:0000259" key="10">
    <source>
        <dbReference type="PROSITE" id="PS50929"/>
    </source>
</evidence>
<dbReference type="SUPFAM" id="SSF52540">
    <property type="entry name" value="P-loop containing nucleoside triphosphate hydrolases"/>
    <property type="match status" value="1"/>
</dbReference>
<protein>
    <submittedName>
        <fullName evidence="11">ABC transporter ATP-binding protein</fullName>
    </submittedName>
</protein>
<evidence type="ECO:0000259" key="9">
    <source>
        <dbReference type="PROSITE" id="PS50893"/>
    </source>
</evidence>
<keyword evidence="5 11" id="KW-0067">ATP-binding</keyword>
<evidence type="ECO:0000256" key="6">
    <source>
        <dbReference type="ARBA" id="ARBA00022989"/>
    </source>
</evidence>
<dbReference type="PATRIC" id="fig|1503.3.peg.335"/>
<feature type="transmembrane region" description="Helical" evidence="8">
    <location>
        <begin position="31"/>
        <end position="49"/>
    </location>
</feature>
<reference evidence="12" key="1">
    <citation type="submission" date="2015-07" db="EMBL/GenBank/DDBJ databases">
        <title>Draft genome sequence of the purine-degrading Gottschalkia purinilyticum DSM 1384 (formerly Clostridium purinilyticum).</title>
        <authorList>
            <person name="Poehlein A."/>
            <person name="Schiel-Bengelsdorf B."/>
            <person name="Bengelsdorf F.R."/>
            <person name="Daniel R."/>
            <person name="Duerre P."/>
        </authorList>
    </citation>
    <scope>NUCLEOTIDE SEQUENCE [LARGE SCALE GENOMIC DNA]</scope>
    <source>
        <strain evidence="12">DSM 1384</strain>
    </source>
</reference>
<evidence type="ECO:0000256" key="3">
    <source>
        <dbReference type="ARBA" id="ARBA00022692"/>
    </source>
</evidence>
<dbReference type="Gene3D" id="1.20.1560.10">
    <property type="entry name" value="ABC transporter type 1, transmembrane domain"/>
    <property type="match status" value="1"/>
</dbReference>
<feature type="domain" description="ABC transmembrane type-1" evidence="10">
    <location>
        <begin position="33"/>
        <end position="315"/>
    </location>
</feature>
<evidence type="ECO:0000256" key="5">
    <source>
        <dbReference type="ARBA" id="ARBA00022840"/>
    </source>
</evidence>
<keyword evidence="6 8" id="KW-1133">Transmembrane helix</keyword>
<dbReference type="RefSeq" id="WP_050355904.1">
    <property type="nucleotide sequence ID" value="NZ_LGSS01000012.1"/>
</dbReference>
<dbReference type="InterPro" id="IPR027417">
    <property type="entry name" value="P-loop_NTPase"/>
</dbReference>
<keyword evidence="7 8" id="KW-0472">Membrane</keyword>
<dbReference type="GO" id="GO:0005886">
    <property type="term" value="C:plasma membrane"/>
    <property type="evidence" value="ECO:0007669"/>
    <property type="project" value="UniProtKB-SubCell"/>
</dbReference>
<feature type="domain" description="ABC transporter" evidence="9">
    <location>
        <begin position="361"/>
        <end position="595"/>
    </location>
</feature>
<evidence type="ECO:0000256" key="4">
    <source>
        <dbReference type="ARBA" id="ARBA00022741"/>
    </source>
</evidence>
<evidence type="ECO:0000256" key="1">
    <source>
        <dbReference type="ARBA" id="ARBA00004651"/>
    </source>
</evidence>
<keyword evidence="3 8" id="KW-0812">Transmembrane</keyword>
<dbReference type="OrthoDB" id="9762778at2"/>
<feature type="transmembrane region" description="Helical" evidence="8">
    <location>
        <begin position="143"/>
        <end position="166"/>
    </location>
</feature>
<dbReference type="InterPro" id="IPR003439">
    <property type="entry name" value="ABC_transporter-like_ATP-bd"/>
</dbReference>
<dbReference type="EMBL" id="LGSS01000012">
    <property type="protein sequence ID" value="KNF07778.1"/>
    <property type="molecule type" value="Genomic_DNA"/>
</dbReference>
<dbReference type="FunFam" id="3.40.50.300:FF:000287">
    <property type="entry name" value="Multidrug ABC transporter ATP-binding protein"/>
    <property type="match status" value="1"/>
</dbReference>
<name>A0A0L0W874_GOTPU</name>
<dbReference type="PROSITE" id="PS50929">
    <property type="entry name" value="ABC_TM1F"/>
    <property type="match status" value="1"/>
</dbReference>
<feature type="transmembrane region" description="Helical" evidence="8">
    <location>
        <begin position="172"/>
        <end position="190"/>
    </location>
</feature>
<dbReference type="CDD" id="cd18540">
    <property type="entry name" value="ABC_6TM_exporter_like"/>
    <property type="match status" value="1"/>
</dbReference>
<keyword evidence="2" id="KW-0813">Transport</keyword>
<dbReference type="Proteomes" id="UP000037267">
    <property type="component" value="Unassembled WGS sequence"/>
</dbReference>
<gene>
    <name evidence="11" type="ORF">CLPU_12c00510</name>
</gene>
<evidence type="ECO:0000256" key="2">
    <source>
        <dbReference type="ARBA" id="ARBA00022448"/>
    </source>
</evidence>
<dbReference type="Pfam" id="PF00664">
    <property type="entry name" value="ABC_membrane"/>
    <property type="match status" value="1"/>
</dbReference>
<evidence type="ECO:0000256" key="7">
    <source>
        <dbReference type="ARBA" id="ARBA00023136"/>
    </source>
</evidence>
<feature type="transmembrane region" description="Helical" evidence="8">
    <location>
        <begin position="249"/>
        <end position="273"/>
    </location>
</feature>
<dbReference type="GO" id="GO:0015421">
    <property type="term" value="F:ABC-type oligopeptide transporter activity"/>
    <property type="evidence" value="ECO:0007669"/>
    <property type="project" value="TreeGrafter"/>
</dbReference>
<dbReference type="PANTHER" id="PTHR43394:SF1">
    <property type="entry name" value="ATP-BINDING CASSETTE SUB-FAMILY B MEMBER 10, MITOCHONDRIAL"/>
    <property type="match status" value="1"/>
</dbReference>
<dbReference type="GO" id="GO:0005524">
    <property type="term" value="F:ATP binding"/>
    <property type="evidence" value="ECO:0007669"/>
    <property type="project" value="UniProtKB-KW"/>
</dbReference>
<dbReference type="Gene3D" id="3.40.50.300">
    <property type="entry name" value="P-loop containing nucleotide triphosphate hydrolases"/>
    <property type="match status" value="1"/>
</dbReference>
<dbReference type="CDD" id="cd03254">
    <property type="entry name" value="ABCC_Glucan_exporter_like"/>
    <property type="match status" value="1"/>
</dbReference>
<evidence type="ECO:0000256" key="8">
    <source>
        <dbReference type="SAM" id="Phobius"/>
    </source>
</evidence>
<dbReference type="STRING" id="1503.CLPU_12c00510"/>
<dbReference type="InterPro" id="IPR036640">
    <property type="entry name" value="ABC1_TM_sf"/>
</dbReference>
<evidence type="ECO:0000313" key="12">
    <source>
        <dbReference type="Proteomes" id="UP000037267"/>
    </source>
</evidence>
<dbReference type="GO" id="GO:0016887">
    <property type="term" value="F:ATP hydrolysis activity"/>
    <property type="evidence" value="ECO:0007669"/>
    <property type="project" value="InterPro"/>
</dbReference>
<feature type="transmembrane region" description="Helical" evidence="8">
    <location>
        <begin position="69"/>
        <end position="91"/>
    </location>
</feature>
<accession>A0A0L0W874</accession>
<dbReference type="InterPro" id="IPR039421">
    <property type="entry name" value="Type_1_exporter"/>
</dbReference>
<dbReference type="AlphaFoldDB" id="A0A0L0W874"/>
<keyword evidence="12" id="KW-1185">Reference proteome</keyword>
<dbReference type="PROSITE" id="PS50893">
    <property type="entry name" value="ABC_TRANSPORTER_2"/>
    <property type="match status" value="1"/>
</dbReference>
<dbReference type="PANTHER" id="PTHR43394">
    <property type="entry name" value="ATP-DEPENDENT PERMEASE MDL1, MITOCHONDRIAL"/>
    <property type="match status" value="1"/>
</dbReference>
<organism evidence="11 12">
    <name type="scientific">Gottschalkia purinilytica</name>
    <name type="common">Clostridium purinilyticum</name>
    <dbReference type="NCBI Taxonomy" id="1503"/>
    <lineage>
        <taxon>Bacteria</taxon>
        <taxon>Bacillati</taxon>
        <taxon>Bacillota</taxon>
        <taxon>Tissierellia</taxon>
        <taxon>Tissierellales</taxon>
        <taxon>Gottschalkiaceae</taxon>
        <taxon>Gottschalkia</taxon>
    </lineage>
</organism>
<dbReference type="InterPro" id="IPR011527">
    <property type="entry name" value="ABC1_TM_dom"/>
</dbReference>
<evidence type="ECO:0000313" key="11">
    <source>
        <dbReference type="EMBL" id="KNF07778.1"/>
    </source>
</evidence>
<dbReference type="InterPro" id="IPR003593">
    <property type="entry name" value="AAA+_ATPase"/>
</dbReference>
<keyword evidence="4" id="KW-0547">Nucleotide-binding</keyword>
<comment type="caution">
    <text evidence="11">The sequence shown here is derived from an EMBL/GenBank/DDBJ whole genome shotgun (WGS) entry which is preliminary data.</text>
</comment>
<dbReference type="SUPFAM" id="SSF90123">
    <property type="entry name" value="ABC transporter transmembrane region"/>
    <property type="match status" value="1"/>
</dbReference>
<dbReference type="Pfam" id="PF00005">
    <property type="entry name" value="ABC_tran"/>
    <property type="match status" value="1"/>
</dbReference>
<dbReference type="SMART" id="SM00382">
    <property type="entry name" value="AAA"/>
    <property type="match status" value="1"/>
</dbReference>
<sequence length="608" mass="68476">MSGFKEQEYNNKFNLKLWKKILHYAKPFKKLIVILGIVMISVAGIDALIPLMTKYAIDNFITQGNLKGLIPFSIFYLVVIIIQVINVWLLINVAGKIEIGISYNIRDKGFKHLQELSFSYFDTTPVGWIMARMTSDIQRLSDTIAWGLVDMVWGLTMMMAIVGILFYLNWQLALITLSVIPALIIVSMYFQKRILKSHRQVRKINSRITGAFNEGIMGAKTTKTLVREEENLNEFKDITGQMKYHSVRAAIFSSLYQPVVLVIGSIGTGLALWFGGKSVLLETISYGTLVAFISYTVQFFEPIRELARIFSEVQSAQASAERVLSMIDTELEIEDTKEVVEEYGDVFNPKKENWVDIEGNITFKNVSFSYKTGEKILEDFNLEVNKGETIALVGETGSGKSTIINLACRFYEPTKGEILIDGVDYRKRSLLWLQSNLGYVLQSPQLFSGTIKENILYGNLDASDLDIIRAAKLVNAHDFIKNMEKGYDTEVGEGGSKLSTGEKQLISFARAVLANPKIFVLDEATSSIDTEAEKIIQDAIGKVLKGRTSFIIAHRLSTIKSADKILVIKNGKIVEQGNHKDLLKLRGYYYRLYTNQFKESQEAMCLGS</sequence>